<evidence type="ECO:0000313" key="1">
    <source>
        <dbReference type="EMBL" id="MBC3846329.1"/>
    </source>
</evidence>
<accession>A0ABR6Y114</accession>
<dbReference type="EMBL" id="JACOME010000002">
    <property type="protein sequence ID" value="MBC3846329.1"/>
    <property type="molecule type" value="Genomic_DNA"/>
</dbReference>
<dbReference type="Proteomes" id="UP000607435">
    <property type="component" value="Unassembled WGS sequence"/>
</dbReference>
<sequence>MSTISAYKIDEHRRLCLKKDLNEINLWTTMLEDFNTELDHLNIIEKQLIKNSSVSNVIKAMRRKNILNMASICKYEQEIKTEYEYGKGEYNEIRLKYHKQRQQNYFQFLEEIKLFKNQIYKLLKRYGSK</sequence>
<comment type="caution">
    <text evidence="1">The sequence shown here is derived from an EMBL/GenBank/DDBJ whole genome shotgun (WGS) entry which is preliminary data.</text>
</comment>
<gene>
    <name evidence="1" type="ORF">H6H04_08055</name>
</gene>
<name>A0ABR6Y114_9FLAO</name>
<protein>
    <submittedName>
        <fullName evidence="1">Uncharacterized protein</fullName>
    </submittedName>
</protein>
<evidence type="ECO:0000313" key="2">
    <source>
        <dbReference type="Proteomes" id="UP000607435"/>
    </source>
</evidence>
<reference evidence="1 2" key="1">
    <citation type="submission" date="2020-08" db="EMBL/GenBank/DDBJ databases">
        <title>Winogradskyella ouciana sp. nov., isolated from the hadal seawater of the Mariana Trench.</title>
        <authorList>
            <person name="He X."/>
        </authorList>
    </citation>
    <scope>NUCLEOTIDE SEQUENCE [LARGE SCALE GENOMIC DNA]</scope>
    <source>
        <strain evidence="1 2">KCTC 22026</strain>
    </source>
</reference>
<keyword evidence="2" id="KW-1185">Reference proteome</keyword>
<organism evidence="1 2">
    <name type="scientific">Winogradskyella echinorum</name>
    <dbReference type="NCBI Taxonomy" id="538189"/>
    <lineage>
        <taxon>Bacteria</taxon>
        <taxon>Pseudomonadati</taxon>
        <taxon>Bacteroidota</taxon>
        <taxon>Flavobacteriia</taxon>
        <taxon>Flavobacteriales</taxon>
        <taxon>Flavobacteriaceae</taxon>
        <taxon>Winogradskyella</taxon>
    </lineage>
</organism>
<dbReference type="RefSeq" id="WP_186845453.1">
    <property type="nucleotide sequence ID" value="NZ_JACOME010000002.1"/>
</dbReference>
<proteinExistence type="predicted"/>